<name>A0AAE0U998_SORBR</name>
<dbReference type="EMBL" id="JAUTDP010000010">
    <property type="protein sequence ID" value="KAK3395527.1"/>
    <property type="molecule type" value="Genomic_DNA"/>
</dbReference>
<feature type="region of interest" description="Disordered" evidence="1">
    <location>
        <begin position="1076"/>
        <end position="1096"/>
    </location>
</feature>
<reference evidence="2" key="2">
    <citation type="submission" date="2023-07" db="EMBL/GenBank/DDBJ databases">
        <authorList>
            <consortium name="Lawrence Berkeley National Laboratory"/>
            <person name="Haridas S."/>
            <person name="Hensen N."/>
            <person name="Bonometti L."/>
            <person name="Westerberg I."/>
            <person name="Brannstrom I.O."/>
            <person name="Guillou S."/>
            <person name="Cros-Aarteil S."/>
            <person name="Calhoun S."/>
            <person name="Kuo A."/>
            <person name="Mondo S."/>
            <person name="Pangilinan J."/>
            <person name="Riley R."/>
            <person name="LaButti K."/>
            <person name="Andreopoulos B."/>
            <person name="Lipzen A."/>
            <person name="Chen C."/>
            <person name="Yanf M."/>
            <person name="Daum C."/>
            <person name="Ng V."/>
            <person name="Clum A."/>
            <person name="Steindorff A."/>
            <person name="Ohm R."/>
            <person name="Martin F."/>
            <person name="Silar P."/>
            <person name="Natvig D."/>
            <person name="Lalanne C."/>
            <person name="Gautier V."/>
            <person name="Ament-velasquez S.L."/>
            <person name="Kruys A."/>
            <person name="Hutchinson M.I."/>
            <person name="Powell A.J."/>
            <person name="Barry K."/>
            <person name="Miller A.N."/>
            <person name="Grigoriev I.V."/>
            <person name="Debuchy R."/>
            <person name="Gladieux P."/>
            <person name="Thoren M.H."/>
            <person name="Johannesson H."/>
        </authorList>
    </citation>
    <scope>NUCLEOTIDE SEQUENCE</scope>
    <source>
        <strain evidence="2">FGSC 1904</strain>
    </source>
</reference>
<organism evidence="2 3">
    <name type="scientific">Sordaria brevicollis</name>
    <dbReference type="NCBI Taxonomy" id="83679"/>
    <lineage>
        <taxon>Eukaryota</taxon>
        <taxon>Fungi</taxon>
        <taxon>Dikarya</taxon>
        <taxon>Ascomycota</taxon>
        <taxon>Pezizomycotina</taxon>
        <taxon>Sordariomycetes</taxon>
        <taxon>Sordariomycetidae</taxon>
        <taxon>Sordariales</taxon>
        <taxon>Sordariaceae</taxon>
        <taxon>Sordaria</taxon>
    </lineage>
</organism>
<proteinExistence type="predicted"/>
<evidence type="ECO:0000313" key="2">
    <source>
        <dbReference type="EMBL" id="KAK3395527.1"/>
    </source>
</evidence>
<dbReference type="AlphaFoldDB" id="A0AAE0U998"/>
<sequence length="1191" mass="136106">MFGVGAEGGRPKLRGAGEVKKDLDETFLKFLRGYASYNLECPPAFKKYLEREVLPACKEADKLDQLQLYISNPGILDFGLGVEFMEEASHYTIWDYWFQGPEESVVLPFHPIPDNYKPWPKEADKSMKAAYVIDDPGRAPLDDIDEIRLDDQKAKDAKMSIVPPGPFRSMPGALGPGGDQGHMFGSMLDEMKEMDKLQLFPSAHGSGAEVEEGGQTRDEIIDRTGPDWTVDSEYEGFRQPPLALRLFQINNFLCEEDVYRDMEWAPKFAETIRYLQWLSDEDPNEQLANSSHETQQMHKDALQKVRVHELYDYYNAQPTPLIIDPPPKGSLKSTRLNWLGDVHSYPIPTTNPAPDKRDLMPIPVHPRPVEPVNTMLIDEPDTYEQFEEFKSDQREVWQDDEDKDNLAITESEAFLKYSGAKYSGWVHFDPTTNTKVLSDDTILIPNDPRSFARERGARRAGLQQMLRAYKTTMDESLVSPLRTLQLPIDAGALHKITQKTDGVQFVPVRIPDEQIQKQADTTPFTVQIPKYLETLRHIRQRALKRVEALRRQDRRWVTLPPNAITGGPFVWRMVDPDVQSRQDILQQCNITYQLLFAASRRAPRLLMDEVMALVERGISGEFHNHDVPAEVRLHGDELEIVGTTHPRKAPRYVDLEEDIPWLKFLASEAVNDGNWEPNTFYPAEPKEKYKLFHIFARRVQKLLDDRDPNALFADANAQVTVEQLLAKINAGREGAPVDKVVFTPYDAMAWLDRLADTGHVQFQLDPSCYGVVMRPLNKYFPENRVIWPGPTAHREKPGINLGYVTTWQQILVPGVDRSQELPRTEPTSPVWNFFSCLAFRLGYTIYMLQQEAAEQGRLKPQPVPAEYLTESLTTFETECKAEMKNAFGKDQALITLPQLVSRHSPRDYTGAQMTEAEAFAVVRRKLLEESIANLVMLVPGREHTYYGRDQTTGEVVQMTVRKRDVSWGFAASRLRQTQGKKPFQYWRLDRWPLGVGYTSEETERKIKEGKDVDPSMVYDPVSDDPIPERYRRPKLKRFGEDEKVKLKRGPASYPIGDTVRQQWKVEESMTEAVHKALGFPTPGSSSSEPRAGSKRTWSQAIGTILNPFSNPSADDDDDYDYDFAAPGVPEDERRVRPRLDDLAKGVLVPSWNPDRVRKAFQEDGFDMDKVDLKIVLKELETMRKETIEVDA</sequence>
<evidence type="ECO:0000313" key="3">
    <source>
        <dbReference type="Proteomes" id="UP001281003"/>
    </source>
</evidence>
<comment type="caution">
    <text evidence="2">The sequence shown here is derived from an EMBL/GenBank/DDBJ whole genome shotgun (WGS) entry which is preliminary data.</text>
</comment>
<dbReference type="Proteomes" id="UP001281003">
    <property type="component" value="Unassembled WGS sequence"/>
</dbReference>
<protein>
    <submittedName>
        <fullName evidence="2">Uncharacterized protein</fullName>
    </submittedName>
</protein>
<gene>
    <name evidence="2" type="ORF">B0T20DRAFT_37119</name>
</gene>
<keyword evidence="3" id="KW-1185">Reference proteome</keyword>
<accession>A0AAE0U998</accession>
<evidence type="ECO:0000256" key="1">
    <source>
        <dbReference type="SAM" id="MobiDB-lite"/>
    </source>
</evidence>
<reference evidence="2" key="1">
    <citation type="journal article" date="2023" name="Mol. Phylogenet. Evol.">
        <title>Genome-scale phylogeny and comparative genomics of the fungal order Sordariales.</title>
        <authorList>
            <person name="Hensen N."/>
            <person name="Bonometti L."/>
            <person name="Westerberg I."/>
            <person name="Brannstrom I.O."/>
            <person name="Guillou S."/>
            <person name="Cros-Aarteil S."/>
            <person name="Calhoun S."/>
            <person name="Haridas S."/>
            <person name="Kuo A."/>
            <person name="Mondo S."/>
            <person name="Pangilinan J."/>
            <person name="Riley R."/>
            <person name="LaButti K."/>
            <person name="Andreopoulos B."/>
            <person name="Lipzen A."/>
            <person name="Chen C."/>
            <person name="Yan M."/>
            <person name="Daum C."/>
            <person name="Ng V."/>
            <person name="Clum A."/>
            <person name="Steindorff A."/>
            <person name="Ohm R.A."/>
            <person name="Martin F."/>
            <person name="Silar P."/>
            <person name="Natvig D.O."/>
            <person name="Lalanne C."/>
            <person name="Gautier V."/>
            <person name="Ament-Velasquez S.L."/>
            <person name="Kruys A."/>
            <person name="Hutchinson M.I."/>
            <person name="Powell A.J."/>
            <person name="Barry K."/>
            <person name="Miller A.N."/>
            <person name="Grigoriev I.V."/>
            <person name="Debuchy R."/>
            <person name="Gladieux P."/>
            <person name="Hiltunen Thoren M."/>
            <person name="Johannesson H."/>
        </authorList>
    </citation>
    <scope>NUCLEOTIDE SEQUENCE</scope>
    <source>
        <strain evidence="2">FGSC 1904</strain>
    </source>
</reference>